<accession>A0A4Q0T5G2</accession>
<reference evidence="5" key="2">
    <citation type="submission" date="2019-02" db="EMBL/GenBank/DDBJ databases">
        <title>Granulicella sibirica sp. nov., a psychrotolerant acidobacterium isolated from an organic soil layer in forested tundra, West Siberia.</title>
        <authorList>
            <person name="Oshkin I.Y."/>
            <person name="Kulichevskaya I.S."/>
            <person name="Rijpstra W.I.C."/>
            <person name="Sinninghe Damste J.S."/>
            <person name="Rakitin A.L."/>
            <person name="Ravin N.V."/>
            <person name="Dedysh S.N."/>
        </authorList>
    </citation>
    <scope>NUCLEOTIDE SEQUENCE [LARGE SCALE GENOMIC DNA]</scope>
    <source>
        <strain evidence="5">AF10</strain>
    </source>
</reference>
<dbReference type="InterPro" id="IPR020904">
    <property type="entry name" value="Sc_DH/Rdtase_CS"/>
</dbReference>
<sequence>MQITGNMILITGGGSGIGRGLAEAFHKLGNQVIIAGRRKQVLDETTAANPGMKSAILNIEDAKSIREFAAQMAADYPSLNVLINNAGIMKMEKLLSQQENLEDAEATITTNLLGPIRLTAALLPLFQKQPHATIMTVSSGLAFLPLAMTPTYCATKAAIHSYTLSLRYQLQKSNIEVLELAPPYVATGLTDQSANDPRAMPLADFLSEVMEIIKTQPTPNEILVERVKQLRFAEKSGHFDAAFKGLNEAMAGDH</sequence>
<dbReference type="PANTHER" id="PTHR44196">
    <property type="entry name" value="DEHYDROGENASE/REDUCTASE SDR FAMILY MEMBER 7B"/>
    <property type="match status" value="1"/>
</dbReference>
<dbReference type="PRINTS" id="PR00080">
    <property type="entry name" value="SDRFAMILY"/>
</dbReference>
<dbReference type="Gene3D" id="3.40.50.720">
    <property type="entry name" value="NAD(P)-binding Rossmann-like Domain"/>
    <property type="match status" value="1"/>
</dbReference>
<evidence type="ECO:0000256" key="1">
    <source>
        <dbReference type="ARBA" id="ARBA00006484"/>
    </source>
</evidence>
<dbReference type="RefSeq" id="WP_128911078.1">
    <property type="nucleotide sequence ID" value="NZ_RDSM01000001.1"/>
</dbReference>
<evidence type="ECO:0000256" key="2">
    <source>
        <dbReference type="ARBA" id="ARBA00023002"/>
    </source>
</evidence>
<keyword evidence="5" id="KW-1185">Reference proteome</keyword>
<organism evidence="4 5">
    <name type="scientific">Granulicella sibirica</name>
    <dbReference type="NCBI Taxonomy" id="2479048"/>
    <lineage>
        <taxon>Bacteria</taxon>
        <taxon>Pseudomonadati</taxon>
        <taxon>Acidobacteriota</taxon>
        <taxon>Terriglobia</taxon>
        <taxon>Terriglobales</taxon>
        <taxon>Acidobacteriaceae</taxon>
        <taxon>Granulicella</taxon>
    </lineage>
</organism>
<dbReference type="InterPro" id="IPR036291">
    <property type="entry name" value="NAD(P)-bd_dom_sf"/>
</dbReference>
<dbReference type="GO" id="GO:0016491">
    <property type="term" value="F:oxidoreductase activity"/>
    <property type="evidence" value="ECO:0007669"/>
    <property type="project" value="UniProtKB-KW"/>
</dbReference>
<evidence type="ECO:0000313" key="4">
    <source>
        <dbReference type="EMBL" id="RXH56811.1"/>
    </source>
</evidence>
<proteinExistence type="inferred from homology"/>
<dbReference type="PROSITE" id="PS00061">
    <property type="entry name" value="ADH_SHORT"/>
    <property type="match status" value="1"/>
</dbReference>
<dbReference type="InterPro" id="IPR002347">
    <property type="entry name" value="SDR_fam"/>
</dbReference>
<dbReference type="EMBL" id="RDSM01000001">
    <property type="protein sequence ID" value="RXH56811.1"/>
    <property type="molecule type" value="Genomic_DNA"/>
</dbReference>
<gene>
    <name evidence="4" type="ORF">GRAN_0121</name>
</gene>
<dbReference type="GO" id="GO:0016020">
    <property type="term" value="C:membrane"/>
    <property type="evidence" value="ECO:0007669"/>
    <property type="project" value="TreeGrafter"/>
</dbReference>
<comment type="similarity">
    <text evidence="1 3">Belongs to the short-chain dehydrogenases/reductases (SDR) family.</text>
</comment>
<comment type="caution">
    <text evidence="4">The sequence shown here is derived from an EMBL/GenBank/DDBJ whole genome shotgun (WGS) entry which is preliminary data.</text>
</comment>
<dbReference type="PRINTS" id="PR00081">
    <property type="entry name" value="GDHRDH"/>
</dbReference>
<dbReference type="Pfam" id="PF00106">
    <property type="entry name" value="adh_short"/>
    <property type="match status" value="1"/>
</dbReference>
<dbReference type="PANTHER" id="PTHR44196:SF1">
    <property type="entry name" value="DEHYDROGENASE_REDUCTASE SDR FAMILY MEMBER 7B"/>
    <property type="match status" value="1"/>
</dbReference>
<protein>
    <submittedName>
        <fullName evidence="4">Oxidoreductase, short-chain dehydrogenase/reductase family</fullName>
    </submittedName>
</protein>
<dbReference type="Proteomes" id="UP000289437">
    <property type="component" value="Unassembled WGS sequence"/>
</dbReference>
<dbReference type="AlphaFoldDB" id="A0A4Q0T5G2"/>
<dbReference type="OrthoDB" id="9810734at2"/>
<evidence type="ECO:0000313" key="5">
    <source>
        <dbReference type="Proteomes" id="UP000289437"/>
    </source>
</evidence>
<keyword evidence="2" id="KW-0560">Oxidoreductase</keyword>
<name>A0A4Q0T5G2_9BACT</name>
<reference evidence="4 5" key="1">
    <citation type="submission" date="2018-11" db="EMBL/GenBank/DDBJ databases">
        <authorList>
            <person name="Mardanov A.V."/>
            <person name="Ravin N.V."/>
            <person name="Dedysh S.N."/>
        </authorList>
    </citation>
    <scope>NUCLEOTIDE SEQUENCE [LARGE SCALE GENOMIC DNA]</scope>
    <source>
        <strain evidence="4 5">AF10</strain>
    </source>
</reference>
<dbReference type="SUPFAM" id="SSF51735">
    <property type="entry name" value="NAD(P)-binding Rossmann-fold domains"/>
    <property type="match status" value="1"/>
</dbReference>
<evidence type="ECO:0000256" key="3">
    <source>
        <dbReference type="RuleBase" id="RU000363"/>
    </source>
</evidence>